<keyword evidence="2" id="KW-1185">Reference proteome</keyword>
<accession>A0ABD6CNQ0</accession>
<dbReference type="RefSeq" id="WP_256422349.1">
    <property type="nucleotide sequence ID" value="NZ_JANHDI010000012.1"/>
</dbReference>
<organism evidence="1 2">
    <name type="scientific">Halobellus rarus</name>
    <dbReference type="NCBI Taxonomy" id="1126237"/>
    <lineage>
        <taxon>Archaea</taxon>
        <taxon>Methanobacteriati</taxon>
        <taxon>Methanobacteriota</taxon>
        <taxon>Stenosarchaea group</taxon>
        <taxon>Halobacteria</taxon>
        <taxon>Halobacteriales</taxon>
        <taxon>Haloferacaceae</taxon>
        <taxon>Halobellus</taxon>
    </lineage>
</organism>
<sequence length="99" mass="11429">MSEQAASRRGDFRTVLREQQQRVVVALAAEETIDATPIVQEDESLSCEEYITLVYELHHIDLPELQAAGVIEFDRREETLRQGTDFDEARSLREHRADQ</sequence>
<name>A0ABD6CNQ0_9EURY</name>
<protein>
    <submittedName>
        <fullName evidence="1">Uncharacterized protein</fullName>
    </submittedName>
</protein>
<dbReference type="EMBL" id="JBHUDK010000011">
    <property type="protein sequence ID" value="MFD1599823.1"/>
    <property type="molecule type" value="Genomic_DNA"/>
</dbReference>
<comment type="caution">
    <text evidence="1">The sequence shown here is derived from an EMBL/GenBank/DDBJ whole genome shotgun (WGS) entry which is preliminary data.</text>
</comment>
<dbReference type="AlphaFoldDB" id="A0ABD6CNQ0"/>
<dbReference type="Proteomes" id="UP001597085">
    <property type="component" value="Unassembled WGS sequence"/>
</dbReference>
<reference evidence="1 2" key="1">
    <citation type="journal article" date="2019" name="Int. J. Syst. Evol. Microbiol.">
        <title>The Global Catalogue of Microorganisms (GCM) 10K type strain sequencing project: providing services to taxonomists for standard genome sequencing and annotation.</title>
        <authorList>
            <consortium name="The Broad Institute Genomics Platform"/>
            <consortium name="The Broad Institute Genome Sequencing Center for Infectious Disease"/>
            <person name="Wu L."/>
            <person name="Ma J."/>
        </authorList>
    </citation>
    <scope>NUCLEOTIDE SEQUENCE [LARGE SCALE GENOMIC DNA]</scope>
    <source>
        <strain evidence="1 2">CGMCC 1.12121</strain>
    </source>
</reference>
<proteinExistence type="predicted"/>
<gene>
    <name evidence="1" type="ORF">ACFSBX_12745</name>
</gene>
<evidence type="ECO:0000313" key="1">
    <source>
        <dbReference type="EMBL" id="MFD1599823.1"/>
    </source>
</evidence>
<evidence type="ECO:0000313" key="2">
    <source>
        <dbReference type="Proteomes" id="UP001597085"/>
    </source>
</evidence>